<evidence type="ECO:0008006" key="10">
    <source>
        <dbReference type="Google" id="ProtNLM"/>
    </source>
</evidence>
<evidence type="ECO:0000256" key="4">
    <source>
        <dbReference type="SAM" id="MobiDB-lite"/>
    </source>
</evidence>
<dbReference type="Gene3D" id="1.10.167.10">
    <property type="entry name" value="Regulator of G-protein Signalling 4, domain 2"/>
    <property type="match status" value="1"/>
</dbReference>
<dbReference type="Pfam" id="PF13426">
    <property type="entry name" value="PAS_9"/>
    <property type="match status" value="1"/>
</dbReference>
<dbReference type="CDD" id="cd00130">
    <property type="entry name" value="PAS"/>
    <property type="match status" value="1"/>
</dbReference>
<dbReference type="PANTHER" id="PTHR47429">
    <property type="entry name" value="PROTEIN TWIN LOV 1"/>
    <property type="match status" value="1"/>
</dbReference>
<reference evidence="8" key="1">
    <citation type="journal article" date="2021" name="Nat. Commun.">
        <title>Genetic determinants of endophytism in the Arabidopsis root mycobiome.</title>
        <authorList>
            <person name="Mesny F."/>
            <person name="Miyauchi S."/>
            <person name="Thiergart T."/>
            <person name="Pickel B."/>
            <person name="Atanasova L."/>
            <person name="Karlsson M."/>
            <person name="Huettel B."/>
            <person name="Barry K.W."/>
            <person name="Haridas S."/>
            <person name="Chen C."/>
            <person name="Bauer D."/>
            <person name="Andreopoulos W."/>
            <person name="Pangilinan J."/>
            <person name="LaButti K."/>
            <person name="Riley R."/>
            <person name="Lipzen A."/>
            <person name="Clum A."/>
            <person name="Drula E."/>
            <person name="Henrissat B."/>
            <person name="Kohler A."/>
            <person name="Grigoriev I.V."/>
            <person name="Martin F.M."/>
            <person name="Hacquard S."/>
        </authorList>
    </citation>
    <scope>NUCLEOTIDE SEQUENCE</scope>
    <source>
        <strain evidence="8">MPI-SDFR-AT-0073</strain>
    </source>
</reference>
<evidence type="ECO:0000313" key="9">
    <source>
        <dbReference type="Proteomes" id="UP000758603"/>
    </source>
</evidence>
<sequence>MPKPRGIHPFHETPEFDTDFSNTDDVHKEVSWPMPDHYERKPDPEALPFQKDCKDEIEAANQVVADDEPPSRPFSGGWNRVHGEGSTASEKILHGDQLRDNYSAREMSSFIKKGNQALGDMHQDQTSRLSTVTESRSATPPPVSRSRRYIIDDEFAELSELPSPDSFFGVSATTMKAYISEHPDEVGSSDGSTAKPPTVIRNSDVAPLRVMSPLGRADDTTRPDEHYYLVEEESGQTKTPALDRIHKFENTGLSPTKGKAPSYSSQQERIYKSETGQAVNHQAIFYRKNDSGVGISDRSGSSREKATSSQDASDPSHISSRPSEGSNRPLDFFSQSIFQVVLHNPATSHQLLKYCQNQLCSENVEFLHMVENYRTNVNNLAGILAVIHQSFISGQSQRQINISGEIVDEVHSNMKSLVKDGLPAMEALFEPMQEKIEHLVFTDIYPRFVRYQVAMDTAKSLSNNRRKYQGLGDCFCFSNPGIADNPVVYASDGFVQVTGYSRSEIIPRNCRFLQGPQTDRAAVRRIKEALVEGRETVELLLNYKKDGAPFWNLLYMAPLRDATGKIAFFLGAQINCSTAIHSNTDVMRVLSESNEETTTKELSRQGQHVNKLKKKTLFSIFSSDKHNKPPLPDENTGMERKLLNRIEGQDLRTQITEFYSAYSKYIVIRADTFVIGYYSSEITDSLLPTQGTGIPGSHPSVGQDIFKFFKQYQLNTHQADFKTPVKKAIKSGYPISTEIRLQTRRSAVFRGDENFATHWTPLKNEHGAPHWVVLTLASMMGPENM</sequence>
<feature type="region of interest" description="Disordered" evidence="4">
    <location>
        <begin position="249"/>
        <end position="268"/>
    </location>
</feature>
<dbReference type="InterPro" id="IPR016137">
    <property type="entry name" value="RGS"/>
</dbReference>
<comment type="caution">
    <text evidence="8">The sequence shown here is derived from an EMBL/GenBank/DDBJ whole genome shotgun (WGS) entry which is preliminary data.</text>
</comment>
<feature type="domain" description="RGS" evidence="7">
    <location>
        <begin position="337"/>
        <end position="450"/>
    </location>
</feature>
<evidence type="ECO:0000256" key="1">
    <source>
        <dbReference type="ARBA" id="ARBA00022630"/>
    </source>
</evidence>
<dbReference type="Proteomes" id="UP000758603">
    <property type="component" value="Unassembled WGS sequence"/>
</dbReference>
<keyword evidence="3" id="KW-0157">Chromophore</keyword>
<evidence type="ECO:0000259" key="7">
    <source>
        <dbReference type="PROSITE" id="PS50132"/>
    </source>
</evidence>
<dbReference type="GeneID" id="70136679"/>
<dbReference type="PANTHER" id="PTHR47429:SF2">
    <property type="entry name" value="PROTEIN TWIN LOV 1"/>
    <property type="match status" value="1"/>
</dbReference>
<proteinExistence type="predicted"/>
<keyword evidence="9" id="KW-1185">Reference proteome</keyword>
<feature type="region of interest" description="Disordered" evidence="4">
    <location>
        <begin position="1"/>
        <end position="48"/>
    </location>
</feature>
<dbReference type="InterPro" id="IPR044926">
    <property type="entry name" value="RGS_subdomain_2"/>
</dbReference>
<keyword evidence="2" id="KW-0288">FMN</keyword>
<dbReference type="NCBIfam" id="TIGR00229">
    <property type="entry name" value="sensory_box"/>
    <property type="match status" value="1"/>
</dbReference>
<feature type="region of interest" description="Disordered" evidence="4">
    <location>
        <begin position="63"/>
        <end position="95"/>
    </location>
</feature>
<feature type="compositionally biased region" description="Polar residues" evidence="4">
    <location>
        <begin position="124"/>
        <end position="138"/>
    </location>
</feature>
<feature type="region of interest" description="Disordered" evidence="4">
    <location>
        <begin position="121"/>
        <end position="144"/>
    </location>
</feature>
<dbReference type="SMART" id="SM00315">
    <property type="entry name" value="RGS"/>
    <property type="match status" value="1"/>
</dbReference>
<feature type="compositionally biased region" description="Basic and acidic residues" evidence="4">
    <location>
        <begin position="24"/>
        <end position="44"/>
    </location>
</feature>
<feature type="region of interest" description="Disordered" evidence="4">
    <location>
        <begin position="290"/>
        <end position="326"/>
    </location>
</feature>
<dbReference type="EMBL" id="JAGPXC010000007">
    <property type="protein sequence ID" value="KAH6648353.1"/>
    <property type="molecule type" value="Genomic_DNA"/>
</dbReference>
<feature type="domain" description="PAC" evidence="6">
    <location>
        <begin position="535"/>
        <end position="588"/>
    </location>
</feature>
<dbReference type="Pfam" id="PF00615">
    <property type="entry name" value="RGS"/>
    <property type="match status" value="1"/>
</dbReference>
<evidence type="ECO:0000256" key="3">
    <source>
        <dbReference type="ARBA" id="ARBA00022991"/>
    </source>
</evidence>
<dbReference type="InterPro" id="IPR000700">
    <property type="entry name" value="PAS-assoc_C"/>
</dbReference>
<dbReference type="AlphaFoldDB" id="A0A9P8ZUL5"/>
<dbReference type="OrthoDB" id="447251at2759"/>
<organism evidence="8 9">
    <name type="scientific">Truncatella angustata</name>
    <dbReference type="NCBI Taxonomy" id="152316"/>
    <lineage>
        <taxon>Eukaryota</taxon>
        <taxon>Fungi</taxon>
        <taxon>Dikarya</taxon>
        <taxon>Ascomycota</taxon>
        <taxon>Pezizomycotina</taxon>
        <taxon>Sordariomycetes</taxon>
        <taxon>Xylariomycetidae</taxon>
        <taxon>Amphisphaeriales</taxon>
        <taxon>Sporocadaceae</taxon>
        <taxon>Truncatella</taxon>
    </lineage>
</organism>
<dbReference type="PROSITE" id="PS50112">
    <property type="entry name" value="PAS"/>
    <property type="match status" value="1"/>
</dbReference>
<dbReference type="SUPFAM" id="SSF48097">
    <property type="entry name" value="Regulator of G-protein signaling, RGS"/>
    <property type="match status" value="1"/>
</dbReference>
<evidence type="ECO:0000256" key="2">
    <source>
        <dbReference type="ARBA" id="ARBA00022643"/>
    </source>
</evidence>
<dbReference type="PROSITE" id="PS50113">
    <property type="entry name" value="PAC"/>
    <property type="match status" value="1"/>
</dbReference>
<keyword evidence="1" id="KW-0285">Flavoprotein</keyword>
<dbReference type="RefSeq" id="XP_045954860.1">
    <property type="nucleotide sequence ID" value="XM_046107788.1"/>
</dbReference>
<evidence type="ECO:0000259" key="5">
    <source>
        <dbReference type="PROSITE" id="PS50112"/>
    </source>
</evidence>
<accession>A0A9P8ZUL5</accession>
<dbReference type="GO" id="GO:0005634">
    <property type="term" value="C:nucleus"/>
    <property type="evidence" value="ECO:0007669"/>
    <property type="project" value="TreeGrafter"/>
</dbReference>
<dbReference type="PROSITE" id="PS50132">
    <property type="entry name" value="RGS"/>
    <property type="match status" value="1"/>
</dbReference>
<gene>
    <name evidence="8" type="ORF">BKA67DRAFT_661335</name>
</gene>
<feature type="domain" description="PAS" evidence="5">
    <location>
        <begin position="483"/>
        <end position="533"/>
    </location>
</feature>
<evidence type="ECO:0000259" key="6">
    <source>
        <dbReference type="PROSITE" id="PS50113"/>
    </source>
</evidence>
<dbReference type="SUPFAM" id="SSF55785">
    <property type="entry name" value="PYP-like sensor domain (PAS domain)"/>
    <property type="match status" value="1"/>
</dbReference>
<protein>
    <recommendedName>
        <fullName evidence="10">LOV domain-containing protein</fullName>
    </recommendedName>
</protein>
<name>A0A9P8ZUL5_9PEZI</name>
<dbReference type="InterPro" id="IPR035965">
    <property type="entry name" value="PAS-like_dom_sf"/>
</dbReference>
<dbReference type="Gene3D" id="3.30.450.20">
    <property type="entry name" value="PAS domain"/>
    <property type="match status" value="1"/>
</dbReference>
<feature type="compositionally biased region" description="Polar residues" evidence="4">
    <location>
        <begin position="307"/>
        <end position="326"/>
    </location>
</feature>
<dbReference type="InterPro" id="IPR000014">
    <property type="entry name" value="PAS"/>
</dbReference>
<dbReference type="InterPro" id="IPR036305">
    <property type="entry name" value="RGS_sf"/>
</dbReference>
<evidence type="ECO:0000313" key="8">
    <source>
        <dbReference type="EMBL" id="KAH6648353.1"/>
    </source>
</evidence>